<evidence type="ECO:0000313" key="1">
    <source>
        <dbReference type="EMBL" id="AKI79626.1"/>
    </source>
</evidence>
<protein>
    <submittedName>
        <fullName evidence="1">Uncharacterized protein</fullName>
    </submittedName>
</protein>
<accession>A0A0G2Y955</accession>
<dbReference type="EMBL" id="KM982401">
    <property type="protein sequence ID" value="AKI79626.1"/>
    <property type="molecule type" value="Genomic_DNA"/>
</dbReference>
<name>A0A0G2Y955_MIMIV</name>
<organism evidence="1 2">
    <name type="scientific">Acanthamoeba polyphaga mimivirus</name>
    <name type="common">APMV</name>
    <dbReference type="NCBI Taxonomy" id="212035"/>
    <lineage>
        <taxon>Viruses</taxon>
        <taxon>Varidnaviria</taxon>
        <taxon>Bamfordvirae</taxon>
        <taxon>Nucleocytoviricota</taxon>
        <taxon>Megaviricetes</taxon>
        <taxon>Imitervirales</taxon>
        <taxon>Mimiviridae</taxon>
        <taxon>Megamimivirinae</taxon>
        <taxon>Mimivirus</taxon>
        <taxon>Mimivirus bradfordmassiliense</taxon>
    </lineage>
</organism>
<sequence>MELLEKFISQDINNNFLHYLNFKDNGSKKYITNQLIFLEKLFDIPYGNLFLFTKMFDNKVWEIPTNELSEGLVRLFDRLELTKINELAAGNGLLSARLKYYSEKLNTNLKIKTSDGSSKNFGNHEFTYIKVSESDISDFDKSGPIIISWIHRFFEHELLSYVKKHNNEYIFLIGEHPDSTDYGNNHSMYFHNKMYSFGYQHQIIEFQQISQMDYYCYDKIRNDIYNENKTCVVLYYKTHLHSKVTNIINTLKQNHPKLFGKFLNKNKKYYDQDKILLEISKNKINEYFSYCHDDLCLLLTDRYKKLVESSLMDNDDSDSEISHKTIQLSSIIKMMYCGLTKINLIKPRMSCLIPNCDSEQPIGRIMRHNKNKPTTIILDTTENNDSEICQSVGNKFSQRYGSKGVIGFTINRQEYQQENKYTSPFINSSSILTRMIIRDITERLFTEIMHIKSNINI</sequence>
<evidence type="ECO:0000313" key="2">
    <source>
        <dbReference type="Proteomes" id="UP000241474"/>
    </source>
</evidence>
<organismHost>
    <name type="scientific">Acanthamoeba polyphaga</name>
    <name type="common">Amoeba</name>
    <dbReference type="NCBI Taxonomy" id="5757"/>
</organismHost>
<proteinExistence type="predicted"/>
<reference evidence="1 2" key="1">
    <citation type="submission" date="2014-10" db="EMBL/GenBank/DDBJ databases">
        <title>Pan-genome analysis of Brazilian lineage A amoebal mimiviruses.</title>
        <authorList>
            <person name="Assis F.L."/>
            <person name="Abrahao J.S."/>
            <person name="Kroon E.G."/>
            <person name="Dornas F.P."/>
            <person name="Andrade K.R."/>
            <person name="Borato P.V.M."/>
            <person name="Pilotto M.R."/>
            <person name="Benamar S."/>
            <person name="LaScola B."/>
            <person name="Colson P."/>
        </authorList>
    </citation>
    <scope>NUCLEOTIDE SEQUENCE [LARGE SCALE GENOMIC DNA]</scope>
    <source>
        <strain evidence="1 2">Oyster</strain>
    </source>
</reference>
<dbReference type="Proteomes" id="UP000241474">
    <property type="component" value="Segment"/>
</dbReference>